<dbReference type="PANTHER" id="PTHR33745">
    <property type="entry name" value="RSBT ANTAGONIST PROTEIN RSBS-RELATED"/>
    <property type="match status" value="1"/>
</dbReference>
<feature type="domain" description="STAS" evidence="2">
    <location>
        <begin position="160"/>
        <end position="272"/>
    </location>
</feature>
<dbReference type="EMBL" id="LJJC01000004">
    <property type="protein sequence ID" value="KQL55556.1"/>
    <property type="molecule type" value="Genomic_DNA"/>
</dbReference>
<protein>
    <submittedName>
        <fullName evidence="3">Anti-anti-sigma factor</fullName>
    </submittedName>
</protein>
<accession>A0A0Q3X0H7</accession>
<dbReference type="InterPro" id="IPR051932">
    <property type="entry name" value="Bact_StressResp_Reg"/>
</dbReference>
<keyword evidence="1" id="KW-0597">Phosphoprotein</keyword>
<dbReference type="Proteomes" id="UP000051888">
    <property type="component" value="Unassembled WGS sequence"/>
</dbReference>
<dbReference type="Pfam" id="PF01740">
    <property type="entry name" value="STAS"/>
    <property type="match status" value="1"/>
</dbReference>
<sequence length="288" mass="32935">MKLECAKDTSIRDFFITNRQSFEEQLLCEAINVKDKIAEIQAVGNINLIENAHKLTLFIVDNREHELIQFAKNEGIAWAKHSLTLAFKLEWVQAIRRTLWEFLFNYTNMTIDKTNHEDFFSMEKNINAMVDQFLNHFFISYSKYKDELLSSQMKIVENLSVPIIPITEAICILPLIGAIDSKRIETIGNKVIDHIGDTHIQFLIIDLSGVAQMESVIIQKLIQIIDGISMMGCQTVLTGLRSEIVKNMLKYDLSFKEKAMTKGTLQLALTELLNDPKILNPLVSNSQI</sequence>
<evidence type="ECO:0000259" key="2">
    <source>
        <dbReference type="PROSITE" id="PS50801"/>
    </source>
</evidence>
<evidence type="ECO:0000256" key="1">
    <source>
        <dbReference type="ARBA" id="ARBA00022553"/>
    </source>
</evidence>
<comment type="caution">
    <text evidence="3">The sequence shown here is derived from an EMBL/GenBank/DDBJ whole genome shotgun (WGS) entry which is preliminary data.</text>
</comment>
<dbReference type="InterPro" id="IPR036513">
    <property type="entry name" value="STAS_dom_sf"/>
</dbReference>
<dbReference type="SUPFAM" id="SSF52091">
    <property type="entry name" value="SpoIIaa-like"/>
    <property type="match status" value="1"/>
</dbReference>
<dbReference type="PATRIC" id="fig|157838.3.peg.3960"/>
<dbReference type="Gene3D" id="3.30.750.24">
    <property type="entry name" value="STAS domain"/>
    <property type="match status" value="1"/>
</dbReference>
<dbReference type="InterPro" id="IPR002645">
    <property type="entry name" value="STAS_dom"/>
</dbReference>
<evidence type="ECO:0000313" key="3">
    <source>
        <dbReference type="EMBL" id="KQL55556.1"/>
    </source>
</evidence>
<dbReference type="CDD" id="cd07041">
    <property type="entry name" value="STAS_RsbR_RsbS_like"/>
    <property type="match status" value="1"/>
</dbReference>
<keyword evidence="4" id="KW-1185">Reference proteome</keyword>
<dbReference type="PANTHER" id="PTHR33745:SF3">
    <property type="entry name" value="RSBT CO-ANTAGONIST PROTEIN RSBRC"/>
    <property type="match status" value="1"/>
</dbReference>
<dbReference type="AlphaFoldDB" id="A0A0Q3X0H7"/>
<dbReference type="PROSITE" id="PS50801">
    <property type="entry name" value="STAS"/>
    <property type="match status" value="1"/>
</dbReference>
<dbReference type="STRING" id="157838.AN964_17875"/>
<reference evidence="3 4" key="1">
    <citation type="submission" date="2015-09" db="EMBL/GenBank/DDBJ databases">
        <title>Genome sequencing project for genomic taxonomy and phylogenomics of Bacillus-like bacteria.</title>
        <authorList>
            <person name="Liu B."/>
            <person name="Wang J."/>
            <person name="Zhu Y."/>
            <person name="Liu G."/>
            <person name="Chen Q."/>
            <person name="Chen Z."/>
            <person name="Lan J."/>
            <person name="Che J."/>
            <person name="Ge C."/>
            <person name="Shi H."/>
            <person name="Pan Z."/>
            <person name="Liu X."/>
        </authorList>
    </citation>
    <scope>NUCLEOTIDE SEQUENCE [LARGE SCALE GENOMIC DNA]</scope>
    <source>
        <strain evidence="3 4">LMG 18435</strain>
    </source>
</reference>
<proteinExistence type="predicted"/>
<name>A0A0Q3X0H7_9BACI</name>
<evidence type="ECO:0000313" key="4">
    <source>
        <dbReference type="Proteomes" id="UP000051888"/>
    </source>
</evidence>
<organism evidence="3 4">
    <name type="scientific">Heyndrickxia shackletonii</name>
    <dbReference type="NCBI Taxonomy" id="157838"/>
    <lineage>
        <taxon>Bacteria</taxon>
        <taxon>Bacillati</taxon>
        <taxon>Bacillota</taxon>
        <taxon>Bacilli</taxon>
        <taxon>Bacillales</taxon>
        <taxon>Bacillaceae</taxon>
        <taxon>Heyndrickxia</taxon>
    </lineage>
</organism>
<gene>
    <name evidence="3" type="ORF">AN964_17875</name>
</gene>